<evidence type="ECO:0000256" key="3">
    <source>
        <dbReference type="ARBA" id="ARBA00022676"/>
    </source>
</evidence>
<dbReference type="GO" id="GO:0016020">
    <property type="term" value="C:membrane"/>
    <property type="evidence" value="ECO:0007669"/>
    <property type="project" value="UniProtKB-SubCell"/>
</dbReference>
<gene>
    <name evidence="7" type="ORF">E3J33_04305</name>
</gene>
<feature type="domain" description="Glycosyl transferase family 28 C-terminal" evidence="5">
    <location>
        <begin position="205"/>
        <end position="320"/>
    </location>
</feature>
<evidence type="ECO:0000256" key="4">
    <source>
        <dbReference type="ARBA" id="ARBA00022679"/>
    </source>
</evidence>
<keyword evidence="4" id="KW-0808">Transferase</keyword>
<keyword evidence="3" id="KW-0328">Glycosyltransferase</keyword>
<evidence type="ECO:0000259" key="6">
    <source>
        <dbReference type="Pfam" id="PF06925"/>
    </source>
</evidence>
<evidence type="ECO:0008006" key="9">
    <source>
        <dbReference type="Google" id="ProtNLM"/>
    </source>
</evidence>
<comment type="caution">
    <text evidence="7">The sequence shown here is derived from an EMBL/GenBank/DDBJ whole genome shotgun (WGS) entry which is preliminary data.</text>
</comment>
<dbReference type="SUPFAM" id="SSF53756">
    <property type="entry name" value="UDP-Glycosyltransferase/glycogen phosphorylase"/>
    <property type="match status" value="1"/>
</dbReference>
<accession>A0A523YM58</accession>
<dbReference type="Gene3D" id="3.40.50.2000">
    <property type="entry name" value="Glycogen Phosphorylase B"/>
    <property type="match status" value="1"/>
</dbReference>
<evidence type="ECO:0000259" key="5">
    <source>
        <dbReference type="Pfam" id="PF04101"/>
    </source>
</evidence>
<feature type="domain" description="Diacylglycerol glucosyltransferase N-terminal" evidence="6">
    <location>
        <begin position="14"/>
        <end position="180"/>
    </location>
</feature>
<dbReference type="Proteomes" id="UP000316925">
    <property type="component" value="Unassembled WGS sequence"/>
</dbReference>
<organism evidence="7 8">
    <name type="scientific">Aerophobetes bacterium</name>
    <dbReference type="NCBI Taxonomy" id="2030807"/>
    <lineage>
        <taxon>Bacteria</taxon>
        <taxon>Candidatus Aerophobota</taxon>
    </lineage>
</organism>
<proteinExistence type="inferred from homology"/>
<protein>
    <recommendedName>
        <fullName evidence="9">Galactosyldiacylglycerol synthase</fullName>
    </recommendedName>
</protein>
<evidence type="ECO:0000313" key="7">
    <source>
        <dbReference type="EMBL" id="TET92129.1"/>
    </source>
</evidence>
<dbReference type="PANTHER" id="PTHR43025:SF3">
    <property type="entry name" value="MONOGALACTOSYLDIACYLGLYCEROL SYNTHASE 1, CHLOROPLASTIC"/>
    <property type="match status" value="1"/>
</dbReference>
<name>A0A523YM58_UNCAE</name>
<dbReference type="InterPro" id="IPR007235">
    <property type="entry name" value="Glyco_trans_28_C"/>
</dbReference>
<reference evidence="7 8" key="1">
    <citation type="submission" date="2019-03" db="EMBL/GenBank/DDBJ databases">
        <title>Metabolic potential of uncultured bacteria and archaea associated with petroleum seepage in deep-sea sediments.</title>
        <authorList>
            <person name="Dong X."/>
            <person name="Hubert C."/>
        </authorList>
    </citation>
    <scope>NUCLEOTIDE SEQUENCE [LARGE SCALE GENOMIC DNA]</scope>
    <source>
        <strain evidence="7">E29_bin28</strain>
    </source>
</reference>
<dbReference type="EMBL" id="SOIJ01000242">
    <property type="protein sequence ID" value="TET92129.1"/>
    <property type="molecule type" value="Genomic_DNA"/>
</dbReference>
<sequence length="373" mass="42867">MKVLLLYISAVSGHRQAAEAVKQAFMKFYPEVEVRGENLFQYGNRLLRALLDSLYYAIITLAPWFWDFIWDSQEVYWSTYALRNFLYRTNYLRLYREVILPFNPQAVICTHSIACALSSIIKKKKCLDYLLAAVPTDFCLHPYWFYNEVDVYFLPHETLKENLVERGIPLNKIRITGIPISPNISRSKSRKNLKKKWGIKEDLFTVLLMGGGQGMGSLKEIVLGLASSHLPIQLLVVTGINRRLRNKFRRMQSKLDLPLKVFGYTREVDELMEISDLLISKPGGLTTAEALAKRLPLGIVDSLAGQERRNKELLLEKGLAFELKNKEDIVGLIGHLLNDSSYLKEWQRHIKDFACPQSAQQIAQKVMSLVKEK</sequence>
<dbReference type="GO" id="GO:0009247">
    <property type="term" value="P:glycolipid biosynthetic process"/>
    <property type="evidence" value="ECO:0007669"/>
    <property type="project" value="InterPro"/>
</dbReference>
<evidence type="ECO:0000256" key="1">
    <source>
        <dbReference type="ARBA" id="ARBA00004370"/>
    </source>
</evidence>
<comment type="similarity">
    <text evidence="2">Belongs to the glycosyltransferase 28 family.</text>
</comment>
<dbReference type="InterPro" id="IPR050519">
    <property type="entry name" value="Glycosyltransf_28_UgtP"/>
</dbReference>
<dbReference type="Pfam" id="PF06925">
    <property type="entry name" value="MGDG_synth"/>
    <property type="match status" value="1"/>
</dbReference>
<evidence type="ECO:0000256" key="2">
    <source>
        <dbReference type="ARBA" id="ARBA00006962"/>
    </source>
</evidence>
<dbReference type="InterPro" id="IPR009695">
    <property type="entry name" value="Diacylglyc_glucosyltr_N"/>
</dbReference>
<dbReference type="Pfam" id="PF04101">
    <property type="entry name" value="Glyco_tran_28_C"/>
    <property type="match status" value="1"/>
</dbReference>
<evidence type="ECO:0000313" key="8">
    <source>
        <dbReference type="Proteomes" id="UP000316925"/>
    </source>
</evidence>
<dbReference type="PANTHER" id="PTHR43025">
    <property type="entry name" value="MONOGALACTOSYLDIACYLGLYCEROL SYNTHASE"/>
    <property type="match status" value="1"/>
</dbReference>
<comment type="subcellular location">
    <subcellularLocation>
        <location evidence="1">Membrane</location>
    </subcellularLocation>
</comment>
<dbReference type="AlphaFoldDB" id="A0A523YM58"/>
<dbReference type="GO" id="GO:0016758">
    <property type="term" value="F:hexosyltransferase activity"/>
    <property type="evidence" value="ECO:0007669"/>
    <property type="project" value="InterPro"/>
</dbReference>